<keyword evidence="1" id="KW-0969">Cilium</keyword>
<evidence type="ECO:0000313" key="1">
    <source>
        <dbReference type="EMBL" id="RVV97964.1"/>
    </source>
</evidence>
<dbReference type="Proteomes" id="UP000285908">
    <property type="component" value="Unassembled WGS sequence"/>
</dbReference>
<keyword evidence="1" id="KW-0966">Cell projection</keyword>
<keyword evidence="1" id="KW-0282">Flagellum</keyword>
<keyword evidence="2" id="KW-1185">Reference proteome</keyword>
<dbReference type="OrthoDB" id="7864548at2"/>
<gene>
    <name evidence="1" type="ORF">EKE94_10880</name>
</gene>
<protein>
    <submittedName>
        <fullName evidence="1">Flagellar basal body-associated FliL family protein</fullName>
    </submittedName>
</protein>
<organism evidence="1 2">
    <name type="scientific">Mesobaculum littorinae</name>
    <dbReference type="NCBI Taxonomy" id="2486419"/>
    <lineage>
        <taxon>Bacteria</taxon>
        <taxon>Pseudomonadati</taxon>
        <taxon>Pseudomonadota</taxon>
        <taxon>Alphaproteobacteria</taxon>
        <taxon>Rhodobacterales</taxon>
        <taxon>Roseobacteraceae</taxon>
        <taxon>Mesobaculum</taxon>
    </lineage>
</organism>
<dbReference type="RefSeq" id="WP_127906629.1">
    <property type="nucleotide sequence ID" value="NZ_RQXX01000003.1"/>
</dbReference>
<proteinExistence type="predicted"/>
<evidence type="ECO:0000313" key="2">
    <source>
        <dbReference type="Proteomes" id="UP000285908"/>
    </source>
</evidence>
<comment type="caution">
    <text evidence="1">The sequence shown here is derived from an EMBL/GenBank/DDBJ whole genome shotgun (WGS) entry which is preliminary data.</text>
</comment>
<accession>A0A438AGZ7</accession>
<reference evidence="1 2" key="1">
    <citation type="submission" date="2018-11" db="EMBL/GenBank/DDBJ databases">
        <title>Mesobaculum littorinae gen. nov., sp. nov., isolated from Littorina scabra that represents a novel genus of the order Rhodobacteraceae.</title>
        <authorList>
            <person name="Li F."/>
        </authorList>
    </citation>
    <scope>NUCLEOTIDE SEQUENCE [LARGE SCALE GENOMIC DNA]</scope>
    <source>
        <strain evidence="1 2">M0103</strain>
    </source>
</reference>
<sequence length="170" mass="17637">MLGKLVPLVLALVGLGAGVGAGIALRPAPHDDVAAIGPCGDLGPEAVTQVAEAVEEPPAPDPTTEFVDLSNQFVVPDIEDGAVSALVVVTLSLEVAQGMSEVVLAREPKVRDAFLRVLLDHANAGGFRGAFTANGTMERLRAALTEVAIAELGDPLRDVLILDINRQEMT</sequence>
<dbReference type="EMBL" id="RQXX01000003">
    <property type="protein sequence ID" value="RVV97964.1"/>
    <property type="molecule type" value="Genomic_DNA"/>
</dbReference>
<dbReference type="AlphaFoldDB" id="A0A438AGZ7"/>
<name>A0A438AGZ7_9RHOB</name>